<keyword evidence="2" id="KW-1185">Reference proteome</keyword>
<organism evidence="1 2">
    <name type="scientific">Litoreibacter meonggei</name>
    <dbReference type="NCBI Taxonomy" id="1049199"/>
    <lineage>
        <taxon>Bacteria</taxon>
        <taxon>Pseudomonadati</taxon>
        <taxon>Pseudomonadota</taxon>
        <taxon>Alphaproteobacteria</taxon>
        <taxon>Rhodobacterales</taxon>
        <taxon>Roseobacteraceae</taxon>
        <taxon>Litoreibacter</taxon>
    </lineage>
</organism>
<sequence length="41" mass="4175">MKAMLVAFVAIAVIAVGSNLILGQVGFSSEDRAAGPSVRLD</sequence>
<dbReference type="RefSeq" id="WP_281272071.1">
    <property type="nucleotide sequence ID" value="NZ_RCCE01000001.1"/>
</dbReference>
<comment type="caution">
    <text evidence="1">The sequence shown here is derived from an EMBL/GenBank/DDBJ whole genome shotgun (WGS) entry which is preliminary data.</text>
</comment>
<dbReference type="EMBL" id="RCCE01000001">
    <property type="protein sequence ID" value="RLJ59912.1"/>
    <property type="molecule type" value="Genomic_DNA"/>
</dbReference>
<accession>A0A497X209</accession>
<evidence type="ECO:0000313" key="1">
    <source>
        <dbReference type="EMBL" id="RLJ59912.1"/>
    </source>
</evidence>
<reference evidence="1 2" key="1">
    <citation type="submission" date="2018-10" db="EMBL/GenBank/DDBJ databases">
        <title>Genomic Encyclopedia of Archaeal and Bacterial Type Strains, Phase II (KMG-II): from individual species to whole genera.</title>
        <authorList>
            <person name="Goeker M."/>
        </authorList>
    </citation>
    <scope>NUCLEOTIDE SEQUENCE [LARGE SCALE GENOMIC DNA]</scope>
    <source>
        <strain evidence="1 2">DSM 29466</strain>
    </source>
</reference>
<evidence type="ECO:0000313" key="2">
    <source>
        <dbReference type="Proteomes" id="UP000269157"/>
    </source>
</evidence>
<dbReference type="AlphaFoldDB" id="A0A497X209"/>
<dbReference type="Proteomes" id="UP000269157">
    <property type="component" value="Unassembled WGS sequence"/>
</dbReference>
<proteinExistence type="predicted"/>
<name>A0A497X209_9RHOB</name>
<gene>
    <name evidence="1" type="ORF">BCF46_0102</name>
</gene>
<protein>
    <submittedName>
        <fullName evidence="1">Uncharacterized protein</fullName>
    </submittedName>
</protein>